<keyword evidence="6" id="KW-1185">Reference proteome</keyword>
<comment type="caution">
    <text evidence="5">The sequence shown here is derived from an EMBL/GenBank/DDBJ whole genome shotgun (WGS) entry which is preliminary data.</text>
</comment>
<dbReference type="Proteomes" id="UP001276854">
    <property type="component" value="Unassembled WGS sequence"/>
</dbReference>
<dbReference type="PANTHER" id="PTHR43537">
    <property type="entry name" value="TRANSCRIPTIONAL REGULATOR, GNTR FAMILY"/>
    <property type="match status" value="1"/>
</dbReference>
<reference evidence="5 6" key="1">
    <citation type="submission" date="2023-10" db="EMBL/GenBank/DDBJ databases">
        <title>A novel Glycoside Hydrolase 43-Like Enzyme from Clostrdium boliviensis is an Endo-xylanase, and a Candidate for Xylooligosaccharides Production from Different Xylan Substrates.</title>
        <authorList>
            <person name="Alvarez M.T."/>
            <person name="Rocabado-Villegas L.R."/>
            <person name="Salas-Veizaga D.M."/>
            <person name="Linares-Pasten J.A."/>
            <person name="Gudmundsdottir E.E."/>
            <person name="Hreggvidsson G.O."/>
            <person name="Adlercreutz P."/>
            <person name="Nordberg Karlsson E."/>
        </authorList>
    </citation>
    <scope>NUCLEOTIDE SEQUENCE [LARGE SCALE GENOMIC DNA]</scope>
    <source>
        <strain evidence="5 6">E-1</strain>
    </source>
</reference>
<dbReference type="SUPFAM" id="SSF48008">
    <property type="entry name" value="GntR ligand-binding domain-like"/>
    <property type="match status" value="1"/>
</dbReference>
<accession>A0ABU4GNI1</accession>
<dbReference type="SMART" id="SM00895">
    <property type="entry name" value="FCD"/>
    <property type="match status" value="1"/>
</dbReference>
<evidence type="ECO:0000256" key="3">
    <source>
        <dbReference type="ARBA" id="ARBA00023163"/>
    </source>
</evidence>
<proteinExistence type="predicted"/>
<evidence type="ECO:0000313" key="5">
    <source>
        <dbReference type="EMBL" id="MDW2799171.1"/>
    </source>
</evidence>
<dbReference type="InterPro" id="IPR011711">
    <property type="entry name" value="GntR_C"/>
</dbReference>
<dbReference type="SMART" id="SM00345">
    <property type="entry name" value="HTH_GNTR"/>
    <property type="match status" value="1"/>
</dbReference>
<sequence length="236" mass="27639">MQITARYAKETAREYALRMLRENIISMELKPGSPVSVYELSEELGISRTPVREALLELNRARIIEVYPQRGSIIAYIDTDMVEEARFLRAVLEVAIVKLACDIVRPEDIVELEMNVKMQEVCAESHMHSKLLQLDNEFHFKLYKMCKKEDIFMIKDMMSIHFDRVRNMSLNAVKDLKIVNDHKTILEAIRNKDKEAAKKCMEKHLSGYSVDDESQMRELYPEYFKDNAKRLSETKQ</sequence>
<dbReference type="InterPro" id="IPR036390">
    <property type="entry name" value="WH_DNA-bd_sf"/>
</dbReference>
<protein>
    <submittedName>
        <fullName evidence="5">GntR family transcriptional regulator</fullName>
    </submittedName>
</protein>
<dbReference type="PROSITE" id="PS50949">
    <property type="entry name" value="HTH_GNTR"/>
    <property type="match status" value="1"/>
</dbReference>
<evidence type="ECO:0000259" key="4">
    <source>
        <dbReference type="PROSITE" id="PS50949"/>
    </source>
</evidence>
<dbReference type="EMBL" id="JAWONS010000240">
    <property type="protein sequence ID" value="MDW2799171.1"/>
    <property type="molecule type" value="Genomic_DNA"/>
</dbReference>
<dbReference type="InterPro" id="IPR036388">
    <property type="entry name" value="WH-like_DNA-bd_sf"/>
</dbReference>
<dbReference type="CDD" id="cd07377">
    <property type="entry name" value="WHTH_GntR"/>
    <property type="match status" value="1"/>
</dbReference>
<feature type="domain" description="HTH gntR-type" evidence="4">
    <location>
        <begin position="10"/>
        <end position="77"/>
    </location>
</feature>
<dbReference type="Pfam" id="PF00392">
    <property type="entry name" value="GntR"/>
    <property type="match status" value="1"/>
</dbReference>
<organism evidence="5 6">
    <name type="scientific">Clostridium boliviensis</name>
    <dbReference type="NCBI Taxonomy" id="318465"/>
    <lineage>
        <taxon>Bacteria</taxon>
        <taxon>Bacillati</taxon>
        <taxon>Bacillota</taxon>
        <taxon>Clostridia</taxon>
        <taxon>Eubacteriales</taxon>
        <taxon>Clostridiaceae</taxon>
        <taxon>Clostridium</taxon>
    </lineage>
</organism>
<evidence type="ECO:0000256" key="2">
    <source>
        <dbReference type="ARBA" id="ARBA00023125"/>
    </source>
</evidence>
<gene>
    <name evidence="5" type="ORF">RZO55_16480</name>
</gene>
<dbReference type="Gene3D" id="1.20.120.530">
    <property type="entry name" value="GntR ligand-binding domain-like"/>
    <property type="match status" value="1"/>
</dbReference>
<evidence type="ECO:0000313" key="6">
    <source>
        <dbReference type="Proteomes" id="UP001276854"/>
    </source>
</evidence>
<keyword evidence="3" id="KW-0804">Transcription</keyword>
<name>A0ABU4GNI1_9CLOT</name>
<keyword evidence="1" id="KW-0805">Transcription regulation</keyword>
<dbReference type="RefSeq" id="WP_318065353.1">
    <property type="nucleotide sequence ID" value="NZ_JAWONS010000240.1"/>
</dbReference>
<dbReference type="InterPro" id="IPR000524">
    <property type="entry name" value="Tscrpt_reg_HTH_GntR"/>
</dbReference>
<dbReference type="InterPro" id="IPR008920">
    <property type="entry name" value="TF_FadR/GntR_C"/>
</dbReference>
<dbReference type="SUPFAM" id="SSF46785">
    <property type="entry name" value="Winged helix' DNA-binding domain"/>
    <property type="match status" value="1"/>
</dbReference>
<dbReference type="PANTHER" id="PTHR43537:SF45">
    <property type="entry name" value="GNTR FAMILY REGULATORY PROTEIN"/>
    <property type="match status" value="1"/>
</dbReference>
<dbReference type="Gene3D" id="1.10.10.10">
    <property type="entry name" value="Winged helix-like DNA-binding domain superfamily/Winged helix DNA-binding domain"/>
    <property type="match status" value="1"/>
</dbReference>
<keyword evidence="2" id="KW-0238">DNA-binding</keyword>
<evidence type="ECO:0000256" key="1">
    <source>
        <dbReference type="ARBA" id="ARBA00023015"/>
    </source>
</evidence>
<dbReference type="Pfam" id="PF07729">
    <property type="entry name" value="FCD"/>
    <property type="match status" value="1"/>
</dbReference>